<dbReference type="Gene3D" id="3.30.40.10">
    <property type="entry name" value="Zinc/RING finger domain, C3HC4 (zinc finger)"/>
    <property type="match status" value="1"/>
</dbReference>
<dbReference type="PROSITE" id="PS50089">
    <property type="entry name" value="ZF_RING_2"/>
    <property type="match status" value="1"/>
</dbReference>
<feature type="non-terminal residue" evidence="6">
    <location>
        <position position="1"/>
    </location>
</feature>
<name>A0A812SSP8_SYMPI</name>
<dbReference type="InterPro" id="IPR001841">
    <property type="entry name" value="Znf_RING"/>
</dbReference>
<dbReference type="PROSITE" id="PS00518">
    <property type="entry name" value="ZF_RING_1"/>
    <property type="match status" value="1"/>
</dbReference>
<evidence type="ECO:0000256" key="4">
    <source>
        <dbReference type="PROSITE-ProRule" id="PRU00175"/>
    </source>
</evidence>
<accession>A0A812SSP8</accession>
<evidence type="ECO:0000256" key="2">
    <source>
        <dbReference type="ARBA" id="ARBA00022771"/>
    </source>
</evidence>
<proteinExistence type="predicted"/>
<dbReference type="SUPFAM" id="SSF57850">
    <property type="entry name" value="RING/U-box"/>
    <property type="match status" value="1"/>
</dbReference>
<evidence type="ECO:0000256" key="1">
    <source>
        <dbReference type="ARBA" id="ARBA00022723"/>
    </source>
</evidence>
<dbReference type="Proteomes" id="UP000649617">
    <property type="component" value="Unassembled WGS sequence"/>
</dbReference>
<dbReference type="PANTHER" id="PTHR45931:SF16">
    <property type="entry name" value="RING_U-BOX SUPERFAMILY PROTEIN"/>
    <property type="match status" value="1"/>
</dbReference>
<dbReference type="EMBL" id="CAJNIZ010026025">
    <property type="protein sequence ID" value="CAE7488544.1"/>
    <property type="molecule type" value="Genomic_DNA"/>
</dbReference>
<evidence type="ECO:0000313" key="6">
    <source>
        <dbReference type="EMBL" id="CAE7488544.1"/>
    </source>
</evidence>
<protein>
    <submittedName>
        <fullName evidence="6">RMR3 protein</fullName>
    </submittedName>
</protein>
<feature type="domain" description="RING-type" evidence="5">
    <location>
        <begin position="23"/>
        <end position="68"/>
    </location>
</feature>
<keyword evidence="7" id="KW-1185">Reference proteome</keyword>
<dbReference type="OrthoDB" id="21204at2759"/>
<gene>
    <name evidence="6" type="primary">RMR3</name>
    <name evidence="6" type="ORF">SPIL2461_LOCUS12571</name>
</gene>
<dbReference type="SMART" id="SM00184">
    <property type="entry name" value="RING"/>
    <property type="match status" value="1"/>
</dbReference>
<evidence type="ECO:0000313" key="7">
    <source>
        <dbReference type="Proteomes" id="UP000649617"/>
    </source>
</evidence>
<dbReference type="InterPro" id="IPR013083">
    <property type="entry name" value="Znf_RING/FYVE/PHD"/>
</dbReference>
<keyword evidence="2 4" id="KW-0863">Zinc-finger</keyword>
<reference evidence="6" key="1">
    <citation type="submission" date="2021-02" db="EMBL/GenBank/DDBJ databases">
        <authorList>
            <person name="Dougan E. K."/>
            <person name="Rhodes N."/>
            <person name="Thang M."/>
            <person name="Chan C."/>
        </authorList>
    </citation>
    <scope>NUCLEOTIDE SEQUENCE</scope>
</reference>
<keyword evidence="3" id="KW-0862">Zinc</keyword>
<evidence type="ECO:0000256" key="3">
    <source>
        <dbReference type="ARBA" id="ARBA00022833"/>
    </source>
</evidence>
<comment type="caution">
    <text evidence="6">The sequence shown here is derived from an EMBL/GenBank/DDBJ whole genome shotgun (WGS) entry which is preliminary data.</text>
</comment>
<organism evidence="6 7">
    <name type="scientific">Symbiodinium pilosum</name>
    <name type="common">Dinoflagellate</name>
    <dbReference type="NCBI Taxonomy" id="2952"/>
    <lineage>
        <taxon>Eukaryota</taxon>
        <taxon>Sar</taxon>
        <taxon>Alveolata</taxon>
        <taxon>Dinophyceae</taxon>
        <taxon>Suessiales</taxon>
        <taxon>Symbiodiniaceae</taxon>
        <taxon>Symbiodinium</taxon>
    </lineage>
</organism>
<dbReference type="Pfam" id="PF13639">
    <property type="entry name" value="zf-RING_2"/>
    <property type="match status" value="1"/>
</dbReference>
<dbReference type="PANTHER" id="PTHR45931">
    <property type="entry name" value="SI:CH211-59O9.10"/>
    <property type="match status" value="1"/>
</dbReference>
<dbReference type="GO" id="GO:0005634">
    <property type="term" value="C:nucleus"/>
    <property type="evidence" value="ECO:0007669"/>
    <property type="project" value="TreeGrafter"/>
</dbReference>
<sequence>AQLEHLGPAGACAASAGLADASCVCCLADFEEGDKLSVLPCGHMFCEACIVNWAFSGRAASRHCPVCRADFRARRTEPA</sequence>
<keyword evidence="1" id="KW-0479">Metal-binding</keyword>
<evidence type="ECO:0000259" key="5">
    <source>
        <dbReference type="PROSITE" id="PS50089"/>
    </source>
</evidence>
<dbReference type="InterPro" id="IPR051834">
    <property type="entry name" value="RING_finger_E3_ligase"/>
</dbReference>
<dbReference type="GO" id="GO:0006511">
    <property type="term" value="P:ubiquitin-dependent protein catabolic process"/>
    <property type="evidence" value="ECO:0007669"/>
    <property type="project" value="TreeGrafter"/>
</dbReference>
<dbReference type="GO" id="GO:0061630">
    <property type="term" value="F:ubiquitin protein ligase activity"/>
    <property type="evidence" value="ECO:0007669"/>
    <property type="project" value="TreeGrafter"/>
</dbReference>
<dbReference type="AlphaFoldDB" id="A0A812SSP8"/>
<dbReference type="GO" id="GO:0008270">
    <property type="term" value="F:zinc ion binding"/>
    <property type="evidence" value="ECO:0007669"/>
    <property type="project" value="UniProtKB-KW"/>
</dbReference>
<dbReference type="InterPro" id="IPR017907">
    <property type="entry name" value="Znf_RING_CS"/>
</dbReference>